<feature type="domain" description="CobW/HypB/UreG nucleotide-binding" evidence="1">
    <location>
        <begin position="3"/>
        <end position="183"/>
    </location>
</feature>
<sequence>MKIHLLSGFLGSGKTTAVSTACEILQQANVSVAVITNDQGSVLVDSRVFRHKGIPDRQVVNGCFCCNYTQLEDRIGELMDAHRPTVIFAESVGSCTDIVATVMKPLLLSGQAIEVSFSSFADIRLLHLLYIRQEPVFSPEVRYIFQKQLEEASTIVLTRADLADTRDTAAVQAFLQTSYPGKKILLINGYDPASIRIWLDNVGTGTSSIQGPALDIDYAVYGAGESRLAWLDEVLQIENGNGRAPEEAAWLAAEIYRNLTTLGLPVGHLKMSIDGVVKISYTANGGGWAGGALPPGKTAAVVINARVETDPGTLQNIVGNAVAALRHTRNTGVRQISSAAFVPGFPKPQHRITTNIDA</sequence>
<protein>
    <recommendedName>
        <fullName evidence="1">CobW/HypB/UreG nucleotide-binding domain-containing protein</fullName>
    </recommendedName>
</protein>
<name>A0A931H0G6_9BACT</name>
<evidence type="ECO:0000313" key="2">
    <source>
        <dbReference type="EMBL" id="MBG9378752.1"/>
    </source>
</evidence>
<dbReference type="InterPro" id="IPR003495">
    <property type="entry name" value="CobW/HypB/UreG_nucleotide-bd"/>
</dbReference>
<dbReference type="InterPro" id="IPR027417">
    <property type="entry name" value="P-loop_NTPase"/>
</dbReference>
<proteinExistence type="predicted"/>
<gene>
    <name evidence="2" type="ORF">I5907_21145</name>
</gene>
<dbReference type="PANTHER" id="PTHR43603:SF1">
    <property type="entry name" value="ZINC-REGULATED GTPASE METALLOPROTEIN ACTIVATOR 1"/>
    <property type="match status" value="1"/>
</dbReference>
<dbReference type="SUPFAM" id="SSF52540">
    <property type="entry name" value="P-loop containing nucleoside triphosphate hydrolases"/>
    <property type="match status" value="1"/>
</dbReference>
<dbReference type="EMBL" id="JADWYR010000004">
    <property type="protein sequence ID" value="MBG9378752.1"/>
    <property type="molecule type" value="Genomic_DNA"/>
</dbReference>
<dbReference type="AlphaFoldDB" id="A0A931H0G6"/>
<evidence type="ECO:0000259" key="1">
    <source>
        <dbReference type="Pfam" id="PF02492"/>
    </source>
</evidence>
<reference evidence="2" key="1">
    <citation type="submission" date="2020-11" db="EMBL/GenBank/DDBJ databases">
        <title>Bacterial whole genome sequence for Panacibacter sp. DH6.</title>
        <authorList>
            <person name="Le V."/>
            <person name="Ko S."/>
            <person name="Ahn C.-Y."/>
            <person name="Oh H.-M."/>
        </authorList>
    </citation>
    <scope>NUCLEOTIDE SEQUENCE</scope>
    <source>
        <strain evidence="2">DH6</strain>
    </source>
</reference>
<evidence type="ECO:0000313" key="3">
    <source>
        <dbReference type="Proteomes" id="UP000628448"/>
    </source>
</evidence>
<keyword evidence="3" id="KW-1185">Reference proteome</keyword>
<dbReference type="RefSeq" id="WP_196992858.1">
    <property type="nucleotide sequence ID" value="NZ_JADWYR010000004.1"/>
</dbReference>
<organism evidence="2 3">
    <name type="scientific">Panacibacter microcysteis</name>
    <dbReference type="NCBI Taxonomy" id="2793269"/>
    <lineage>
        <taxon>Bacteria</taxon>
        <taxon>Pseudomonadati</taxon>
        <taxon>Bacteroidota</taxon>
        <taxon>Chitinophagia</taxon>
        <taxon>Chitinophagales</taxon>
        <taxon>Chitinophagaceae</taxon>
        <taxon>Panacibacter</taxon>
    </lineage>
</organism>
<dbReference type="PANTHER" id="PTHR43603">
    <property type="entry name" value="COBW DOMAIN-CONTAINING PROTEIN DDB_G0274527"/>
    <property type="match status" value="1"/>
</dbReference>
<dbReference type="Proteomes" id="UP000628448">
    <property type="component" value="Unassembled WGS sequence"/>
</dbReference>
<dbReference type="InterPro" id="IPR051927">
    <property type="entry name" value="Zn_Chap_cDPG_Synth"/>
</dbReference>
<dbReference type="Pfam" id="PF02492">
    <property type="entry name" value="cobW"/>
    <property type="match status" value="1"/>
</dbReference>
<dbReference type="Gene3D" id="3.40.50.300">
    <property type="entry name" value="P-loop containing nucleotide triphosphate hydrolases"/>
    <property type="match status" value="1"/>
</dbReference>
<comment type="caution">
    <text evidence="2">The sequence shown here is derived from an EMBL/GenBank/DDBJ whole genome shotgun (WGS) entry which is preliminary data.</text>
</comment>
<accession>A0A931H0G6</accession>